<organism evidence="1 2">
    <name type="scientific">Phtheirospermum japonicum</name>
    <dbReference type="NCBI Taxonomy" id="374723"/>
    <lineage>
        <taxon>Eukaryota</taxon>
        <taxon>Viridiplantae</taxon>
        <taxon>Streptophyta</taxon>
        <taxon>Embryophyta</taxon>
        <taxon>Tracheophyta</taxon>
        <taxon>Spermatophyta</taxon>
        <taxon>Magnoliopsida</taxon>
        <taxon>eudicotyledons</taxon>
        <taxon>Gunneridae</taxon>
        <taxon>Pentapetalae</taxon>
        <taxon>asterids</taxon>
        <taxon>lamiids</taxon>
        <taxon>Lamiales</taxon>
        <taxon>Orobanchaceae</taxon>
        <taxon>Orobanchaceae incertae sedis</taxon>
        <taxon>Phtheirospermum</taxon>
    </lineage>
</organism>
<dbReference type="Proteomes" id="UP000653305">
    <property type="component" value="Unassembled WGS sequence"/>
</dbReference>
<reference evidence="1" key="1">
    <citation type="submission" date="2020-07" db="EMBL/GenBank/DDBJ databases">
        <title>Ethylene signaling mediates host invasion by parasitic plants.</title>
        <authorList>
            <person name="Yoshida S."/>
        </authorList>
    </citation>
    <scope>NUCLEOTIDE SEQUENCE</scope>
    <source>
        <strain evidence="1">Okayama</strain>
    </source>
</reference>
<evidence type="ECO:0000313" key="2">
    <source>
        <dbReference type="Proteomes" id="UP000653305"/>
    </source>
</evidence>
<dbReference type="EMBL" id="BMAC01000798">
    <property type="protein sequence ID" value="GFQ03076.1"/>
    <property type="molecule type" value="Genomic_DNA"/>
</dbReference>
<keyword evidence="2" id="KW-1185">Reference proteome</keyword>
<protein>
    <submittedName>
        <fullName evidence="1">Uncharacterized protein</fullName>
    </submittedName>
</protein>
<evidence type="ECO:0000313" key="1">
    <source>
        <dbReference type="EMBL" id="GFQ03076.1"/>
    </source>
</evidence>
<dbReference type="OrthoDB" id="910565at2759"/>
<sequence length="88" mass="9296">MATRKEAAPPQDRAVVEEEQVEKELDGEELSRLCSQHCGGVPATPGANNRRSGEVCATADYEDGSGDASTAGKCGNINQQADHYKCAD</sequence>
<name>A0A830D7G2_9LAMI</name>
<accession>A0A830D7G2</accession>
<dbReference type="AlphaFoldDB" id="A0A830D7G2"/>
<gene>
    <name evidence="1" type="ORF">PHJA_002451400</name>
</gene>
<proteinExistence type="predicted"/>
<comment type="caution">
    <text evidence="1">The sequence shown here is derived from an EMBL/GenBank/DDBJ whole genome shotgun (WGS) entry which is preliminary data.</text>
</comment>